<proteinExistence type="inferred from homology"/>
<dbReference type="InterPro" id="IPR051013">
    <property type="entry name" value="MBL_superfamily_lactonases"/>
</dbReference>
<evidence type="ECO:0000259" key="6">
    <source>
        <dbReference type="SMART" id="SM00849"/>
    </source>
</evidence>
<dbReference type="SUPFAM" id="SSF56281">
    <property type="entry name" value="Metallo-hydrolase/oxidoreductase"/>
    <property type="match status" value="1"/>
</dbReference>
<keyword evidence="8" id="KW-1185">Reference proteome</keyword>
<feature type="domain" description="Metallo-beta-lactamase" evidence="6">
    <location>
        <begin position="37"/>
        <end position="243"/>
    </location>
</feature>
<organism evidence="7 8">
    <name type="scientific">Streptomyces violaceusniger (strain Tu 4113)</name>
    <dbReference type="NCBI Taxonomy" id="653045"/>
    <lineage>
        <taxon>Bacteria</taxon>
        <taxon>Bacillati</taxon>
        <taxon>Actinomycetota</taxon>
        <taxon>Actinomycetes</taxon>
        <taxon>Kitasatosporales</taxon>
        <taxon>Streptomycetaceae</taxon>
        <taxon>Streptomyces</taxon>
        <taxon>Streptomyces violaceusniger group</taxon>
    </lineage>
</organism>
<keyword evidence="3" id="KW-0479">Metal-binding</keyword>
<dbReference type="Pfam" id="PF00753">
    <property type="entry name" value="Lactamase_B"/>
    <property type="match status" value="1"/>
</dbReference>
<dbReference type="KEGG" id="svl:Strvi_4414"/>
<comment type="similarity">
    <text evidence="2">Belongs to the metallo-beta-lactamase superfamily.</text>
</comment>
<evidence type="ECO:0000256" key="4">
    <source>
        <dbReference type="ARBA" id="ARBA00022801"/>
    </source>
</evidence>
<dbReference type="HOGENOM" id="CLU_030571_3_3_11"/>
<dbReference type="PANTHER" id="PTHR42978">
    <property type="entry name" value="QUORUM-QUENCHING LACTONASE YTNP-RELATED-RELATED"/>
    <property type="match status" value="1"/>
</dbReference>
<dbReference type="InterPro" id="IPR036866">
    <property type="entry name" value="RibonucZ/Hydroxyglut_hydro"/>
</dbReference>
<evidence type="ECO:0000256" key="1">
    <source>
        <dbReference type="ARBA" id="ARBA00001947"/>
    </source>
</evidence>
<dbReference type="RefSeq" id="WP_014057550.1">
    <property type="nucleotide sequence ID" value="NC_015957.1"/>
</dbReference>
<dbReference type="eggNOG" id="COG0491">
    <property type="taxonomic scope" value="Bacteria"/>
</dbReference>
<name>G2PF46_STRV4</name>
<keyword evidence="4 7" id="KW-0378">Hydrolase</keyword>
<dbReference type="AlphaFoldDB" id="G2PF46"/>
<dbReference type="CDD" id="cd07729">
    <property type="entry name" value="AHL_lactonase_MBL-fold"/>
    <property type="match status" value="1"/>
</dbReference>
<evidence type="ECO:0000313" key="7">
    <source>
        <dbReference type="EMBL" id="AEM84052.1"/>
    </source>
</evidence>
<dbReference type="PANTHER" id="PTHR42978:SF2">
    <property type="entry name" value="102 KBASES UNSTABLE REGION: FROM 1 TO 119443"/>
    <property type="match status" value="1"/>
</dbReference>
<evidence type="ECO:0000256" key="5">
    <source>
        <dbReference type="ARBA" id="ARBA00022833"/>
    </source>
</evidence>
<gene>
    <name evidence="7" type="ORF">Strvi_4414</name>
</gene>
<dbReference type="Proteomes" id="UP000008703">
    <property type="component" value="Chromosome"/>
</dbReference>
<evidence type="ECO:0000313" key="8">
    <source>
        <dbReference type="Proteomes" id="UP000008703"/>
    </source>
</evidence>
<protein>
    <submittedName>
        <fullName evidence="7">Hydrolase</fullName>
    </submittedName>
</protein>
<dbReference type="EMBL" id="CP002994">
    <property type="protein sequence ID" value="AEM84052.1"/>
    <property type="molecule type" value="Genomic_DNA"/>
</dbReference>
<dbReference type="SMART" id="SM00849">
    <property type="entry name" value="Lactamase_B"/>
    <property type="match status" value="1"/>
</dbReference>
<dbReference type="InterPro" id="IPR001279">
    <property type="entry name" value="Metallo-B-lactamas"/>
</dbReference>
<keyword evidence="5" id="KW-0862">Zinc</keyword>
<dbReference type="GO" id="GO:0046872">
    <property type="term" value="F:metal ion binding"/>
    <property type="evidence" value="ECO:0007669"/>
    <property type="project" value="UniProtKB-KW"/>
</dbReference>
<comment type="cofactor">
    <cofactor evidence="1">
        <name>Zn(2+)</name>
        <dbReference type="ChEBI" id="CHEBI:29105"/>
    </cofactor>
</comment>
<accession>G2PF46</accession>
<evidence type="ECO:0000256" key="2">
    <source>
        <dbReference type="ARBA" id="ARBA00007749"/>
    </source>
</evidence>
<dbReference type="GO" id="GO:0016787">
    <property type="term" value="F:hydrolase activity"/>
    <property type="evidence" value="ECO:0007669"/>
    <property type="project" value="UniProtKB-KW"/>
</dbReference>
<dbReference type="Gene3D" id="3.60.15.10">
    <property type="entry name" value="Ribonuclease Z/Hydroxyacylglutathione hydrolase-like"/>
    <property type="match status" value="1"/>
</dbReference>
<reference evidence="7" key="1">
    <citation type="submission" date="2011-08" db="EMBL/GenBank/DDBJ databases">
        <title>Complete sequence of chromosome of Streptomyces violaceusniger Tu 4113.</title>
        <authorList>
            <consortium name="US DOE Joint Genome Institute"/>
            <person name="Lucas S."/>
            <person name="Han J."/>
            <person name="Lapidus A."/>
            <person name="Cheng J.-F."/>
            <person name="Goodwin L."/>
            <person name="Pitluck S."/>
            <person name="Peters L."/>
            <person name="Ivanova N."/>
            <person name="Daligault H."/>
            <person name="Detter J.C."/>
            <person name="Han C."/>
            <person name="Tapia R."/>
            <person name="Land M."/>
            <person name="Hauser L."/>
            <person name="Kyrpides N."/>
            <person name="Ivanova N."/>
            <person name="Pagani I."/>
            <person name="Hagen A."/>
            <person name="Katz L."/>
            <person name="Fiedler H.-P."/>
            <person name="Keasling J."/>
            <person name="Fortman J."/>
            <person name="Woyke T."/>
        </authorList>
    </citation>
    <scope>NUCLEOTIDE SEQUENCE [LARGE SCALE GENOMIC DNA]</scope>
    <source>
        <strain evidence="7">Tu 4113</strain>
    </source>
</reference>
<evidence type="ECO:0000256" key="3">
    <source>
        <dbReference type="ARBA" id="ARBA00022723"/>
    </source>
</evidence>
<sequence>MTTTKWVIDAVKLGELRDVPTEEVYLQDRSRRAVSMPLVMFVLRSGDRTVVVDTGGPAEEEQIRRMIPFGYAVGEEERLENALARLGVRADDVDLVVNTHLHWDHCSNNNAFRNAEILVQRAELGYATAPCPAHLRAYGIHGDSEPPFARCLERVRALDGGSEIASGLGVLPLPRHSPGSQGVRVDTGEGTFVIMGNCVDTLDNWANGGADLPLPSGRFTDLPAFYASLAHLKGTGWTPLPSHDHTVVEQATFGC</sequence>